<name>A0ABT2I523_9SPHN</name>
<keyword evidence="4 6" id="KW-1133">Transmembrane helix</keyword>
<dbReference type="PANTHER" id="PTHR30250:SF11">
    <property type="entry name" value="O-ANTIGEN TRANSPORTER-RELATED"/>
    <property type="match status" value="1"/>
</dbReference>
<comment type="caution">
    <text evidence="7">The sequence shown here is derived from an EMBL/GenBank/DDBJ whole genome shotgun (WGS) entry which is preliminary data.</text>
</comment>
<evidence type="ECO:0000256" key="3">
    <source>
        <dbReference type="ARBA" id="ARBA00022692"/>
    </source>
</evidence>
<dbReference type="InterPro" id="IPR002797">
    <property type="entry name" value="Polysacc_synth"/>
</dbReference>
<evidence type="ECO:0000256" key="4">
    <source>
        <dbReference type="ARBA" id="ARBA00022989"/>
    </source>
</evidence>
<feature type="transmembrane region" description="Helical" evidence="6">
    <location>
        <begin position="107"/>
        <end position="126"/>
    </location>
</feature>
<feature type="transmembrane region" description="Helical" evidence="6">
    <location>
        <begin position="241"/>
        <end position="264"/>
    </location>
</feature>
<feature type="transmembrane region" description="Helical" evidence="6">
    <location>
        <begin position="53"/>
        <end position="75"/>
    </location>
</feature>
<keyword evidence="2" id="KW-1003">Cell membrane</keyword>
<feature type="transmembrane region" description="Helical" evidence="6">
    <location>
        <begin position="386"/>
        <end position="405"/>
    </location>
</feature>
<dbReference type="EMBL" id="JANZXA010000006">
    <property type="protein sequence ID" value="MCT2399911.1"/>
    <property type="molecule type" value="Genomic_DNA"/>
</dbReference>
<comment type="subcellular location">
    <subcellularLocation>
        <location evidence="1">Cell membrane</location>
        <topology evidence="1">Multi-pass membrane protein</topology>
    </subcellularLocation>
</comment>
<feature type="transmembrane region" description="Helical" evidence="6">
    <location>
        <begin position="411"/>
        <end position="442"/>
    </location>
</feature>
<protein>
    <submittedName>
        <fullName evidence="7">Oligosaccharide flippase family protein</fullName>
    </submittedName>
</protein>
<keyword evidence="8" id="KW-1185">Reference proteome</keyword>
<feature type="transmembrane region" description="Helical" evidence="6">
    <location>
        <begin position="314"/>
        <end position="336"/>
    </location>
</feature>
<dbReference type="RefSeq" id="WP_260046015.1">
    <property type="nucleotide sequence ID" value="NZ_JANZXA010000006.1"/>
</dbReference>
<keyword evidence="3 6" id="KW-0812">Transmembrane</keyword>
<dbReference type="PANTHER" id="PTHR30250">
    <property type="entry name" value="PST FAMILY PREDICTED COLANIC ACID TRANSPORTER"/>
    <property type="match status" value="1"/>
</dbReference>
<feature type="transmembrane region" description="Helical" evidence="6">
    <location>
        <begin position="198"/>
        <end position="220"/>
    </location>
</feature>
<reference evidence="7" key="1">
    <citation type="submission" date="2022-09" db="EMBL/GenBank/DDBJ databases">
        <title>Novosphingobium sp. Nov., a polycyclic aromatic hydrocarbon-degrading bacterium isolated form mangrove sediments in HongKong.</title>
        <authorList>
            <person name="Hu Z."/>
        </authorList>
    </citation>
    <scope>NUCLEOTIDE SEQUENCE</scope>
    <source>
        <strain evidence="7">HK4-1</strain>
    </source>
</reference>
<sequence length="450" mass="46810">MATDNSASIGKDADTAARTGRRPMWQSAVGALGSRAIDIPSRYGFHLIVAGKLGLVAAGAFYIVFSVITLVAGAGRLGVDRAMTREVARALARDEPARARRTIRNGMARVACLSALVACLMAALSGTIADRVFDNPALVWPLVLGAATIVPLCLSAAAGGALAGLHRIALSQMIYSWLWPALFCLCALPLSLDLNGIMLLLFGATSVAALVSFGLLLWFLPARSAEAESGMPTANLMTLGWSLFTTEIVQLLNAAMPALVLGVLSTQAAVGEYAMAWRLALILNLLVVAIAAMASPRFADQSARGDIEGLRATAAGSVGLVLALGLGPLVVLWIGAPVFLGLFGEGFVAATTTMRILLVGQFVLMLAAGSPELLGMSGHERTMQRINNLAIVLYLPALAGLAWTMSAEGAAVASILIAAVTAFGAVRLGVRYFGFVPVVALVRSLQSRRA</sequence>
<dbReference type="Proteomes" id="UP001165583">
    <property type="component" value="Unassembled WGS sequence"/>
</dbReference>
<keyword evidence="5 6" id="KW-0472">Membrane</keyword>
<dbReference type="InterPro" id="IPR050833">
    <property type="entry name" value="Poly_Biosynth_Transport"/>
</dbReference>
<feature type="transmembrane region" description="Helical" evidence="6">
    <location>
        <begin position="138"/>
        <end position="162"/>
    </location>
</feature>
<feature type="transmembrane region" description="Helical" evidence="6">
    <location>
        <begin position="356"/>
        <end position="374"/>
    </location>
</feature>
<accession>A0ABT2I523</accession>
<feature type="transmembrane region" description="Helical" evidence="6">
    <location>
        <begin position="174"/>
        <end position="192"/>
    </location>
</feature>
<evidence type="ECO:0000256" key="5">
    <source>
        <dbReference type="ARBA" id="ARBA00023136"/>
    </source>
</evidence>
<feature type="transmembrane region" description="Helical" evidence="6">
    <location>
        <begin position="276"/>
        <end position="294"/>
    </location>
</feature>
<evidence type="ECO:0000256" key="6">
    <source>
        <dbReference type="SAM" id="Phobius"/>
    </source>
</evidence>
<dbReference type="Pfam" id="PF01943">
    <property type="entry name" value="Polysacc_synt"/>
    <property type="match status" value="1"/>
</dbReference>
<proteinExistence type="predicted"/>
<evidence type="ECO:0000313" key="7">
    <source>
        <dbReference type="EMBL" id="MCT2399911.1"/>
    </source>
</evidence>
<evidence type="ECO:0000256" key="2">
    <source>
        <dbReference type="ARBA" id="ARBA00022475"/>
    </source>
</evidence>
<evidence type="ECO:0000313" key="8">
    <source>
        <dbReference type="Proteomes" id="UP001165583"/>
    </source>
</evidence>
<evidence type="ECO:0000256" key="1">
    <source>
        <dbReference type="ARBA" id="ARBA00004651"/>
    </source>
</evidence>
<gene>
    <name evidence="7" type="ORF">NZK81_10140</name>
</gene>
<organism evidence="7 8">
    <name type="scientific">Novosphingobium mangrovi</name>
    <name type="common">ex Huang et al. 2023</name>
    <dbReference type="NCBI Taxonomy" id="2976432"/>
    <lineage>
        <taxon>Bacteria</taxon>
        <taxon>Pseudomonadati</taxon>
        <taxon>Pseudomonadota</taxon>
        <taxon>Alphaproteobacteria</taxon>
        <taxon>Sphingomonadales</taxon>
        <taxon>Sphingomonadaceae</taxon>
        <taxon>Novosphingobium</taxon>
    </lineage>
</organism>